<dbReference type="SUPFAM" id="SSF51395">
    <property type="entry name" value="FMN-linked oxidoreductases"/>
    <property type="match status" value="1"/>
</dbReference>
<dbReference type="PANTHER" id="PTHR48109">
    <property type="entry name" value="DIHYDROOROTATE DEHYDROGENASE (QUINONE), MITOCHONDRIAL-RELATED"/>
    <property type="match status" value="1"/>
</dbReference>
<comment type="similarity">
    <text evidence="3 9">Belongs to the dihydroorotate dehydrogenase family. Type 1 subfamily.</text>
</comment>
<dbReference type="InterPro" id="IPR033888">
    <property type="entry name" value="DHOD_1B"/>
</dbReference>
<dbReference type="NCBIfam" id="TIGR01037">
    <property type="entry name" value="pyrD_sub1_fam"/>
    <property type="match status" value="1"/>
</dbReference>
<feature type="binding site" evidence="9">
    <location>
        <begin position="274"/>
        <end position="275"/>
    </location>
    <ligand>
        <name>FMN</name>
        <dbReference type="ChEBI" id="CHEBI:58210"/>
    </ligand>
</feature>
<keyword evidence="5 9" id="KW-0285">Flavoprotein</keyword>
<feature type="binding site" evidence="9">
    <location>
        <position position="126"/>
    </location>
    <ligand>
        <name>FMN</name>
        <dbReference type="ChEBI" id="CHEBI:58210"/>
    </ligand>
</feature>
<feature type="binding site" evidence="9">
    <location>
        <begin position="44"/>
        <end position="45"/>
    </location>
    <ligand>
        <name>FMN</name>
        <dbReference type="ChEBI" id="CHEBI:58210"/>
    </ligand>
</feature>
<dbReference type="HAMAP" id="MF_00224">
    <property type="entry name" value="DHO_dh_type1"/>
    <property type="match status" value="1"/>
</dbReference>
<keyword evidence="6 9" id="KW-0288">FMN</keyword>
<comment type="function">
    <text evidence="9">Catalyzes the conversion of dihydroorotate to orotate.</text>
</comment>
<feature type="binding site" evidence="9">
    <location>
        <begin position="252"/>
        <end position="253"/>
    </location>
    <ligand>
        <name>FMN</name>
        <dbReference type="ChEBI" id="CHEBI:58210"/>
    </ligand>
</feature>
<dbReference type="Proteomes" id="UP001196980">
    <property type="component" value="Unassembled WGS sequence"/>
</dbReference>
<reference evidence="11 12" key="1">
    <citation type="journal article" date="2020" name="J Geophys Res Biogeosci">
        <title>Magnetotaxis as an Adaptation to Enable Bacterial Shuttling of Microbial Sulfur and Sulfur Cycling Across Aquatic Oxic#Anoxic Interfaces.</title>
        <authorList>
            <person name="Li J."/>
            <person name="Liu P."/>
            <person name="Wang J."/>
            <person name="Roberts A.P."/>
            <person name="Pan Y."/>
        </authorList>
    </citation>
    <scope>NUCLEOTIDE SEQUENCE [LARGE SCALE GENOMIC DNA]</scope>
    <source>
        <strain evidence="11 12">MYR-1_YQ</strain>
    </source>
</reference>
<dbReference type="GO" id="GO:0004589">
    <property type="term" value="F:dihydroorotate dehydrogenase (NAD+) activity"/>
    <property type="evidence" value="ECO:0007669"/>
    <property type="project" value="UniProtKB-EC"/>
</dbReference>
<feature type="domain" description="Dihydroorotate dehydrogenase catalytic" evidence="10">
    <location>
        <begin position="3"/>
        <end position="295"/>
    </location>
</feature>
<comment type="pathway">
    <text evidence="2 9">Pyrimidine metabolism; UMP biosynthesis via de novo pathway.</text>
</comment>
<dbReference type="InterPro" id="IPR050074">
    <property type="entry name" value="DHO_dehydrogenase"/>
</dbReference>
<dbReference type="NCBIfam" id="NF005574">
    <property type="entry name" value="PRK07259.1"/>
    <property type="match status" value="1"/>
</dbReference>
<dbReference type="Gene3D" id="3.20.20.70">
    <property type="entry name" value="Aldolase class I"/>
    <property type="match status" value="1"/>
</dbReference>
<evidence type="ECO:0000256" key="9">
    <source>
        <dbReference type="HAMAP-Rule" id="MF_00224"/>
    </source>
</evidence>
<keyword evidence="7 9" id="KW-0665">Pyrimidine biosynthesis</keyword>
<name>A0ABS6RXT2_9BACT</name>
<dbReference type="InterPro" id="IPR012135">
    <property type="entry name" value="Dihydroorotate_DH_1_2"/>
</dbReference>
<organism evidence="11 12">
    <name type="scientific">Candidatus Magnetobacterium casense</name>
    <dbReference type="NCBI Taxonomy" id="1455061"/>
    <lineage>
        <taxon>Bacteria</taxon>
        <taxon>Pseudomonadati</taxon>
        <taxon>Nitrospirota</taxon>
        <taxon>Thermodesulfovibrionia</taxon>
        <taxon>Thermodesulfovibrionales</taxon>
        <taxon>Candidatus Magnetobacteriaceae</taxon>
        <taxon>Candidatus Magnetobacterium</taxon>
    </lineage>
</organism>
<feature type="binding site" evidence="9">
    <location>
        <position position="44"/>
    </location>
    <ligand>
        <name>substrate</name>
    </ligand>
</feature>
<dbReference type="PIRSF" id="PIRSF000164">
    <property type="entry name" value="DHO_oxidase"/>
    <property type="match status" value="1"/>
</dbReference>
<dbReference type="Pfam" id="PF01180">
    <property type="entry name" value="DHO_dh"/>
    <property type="match status" value="1"/>
</dbReference>
<evidence type="ECO:0000256" key="3">
    <source>
        <dbReference type="ARBA" id="ARBA00008008"/>
    </source>
</evidence>
<comment type="catalytic activity">
    <reaction evidence="9">
        <text>(S)-dihydroorotate + A = orotate + AH2</text>
        <dbReference type="Rhea" id="RHEA:18073"/>
        <dbReference type="ChEBI" id="CHEBI:13193"/>
        <dbReference type="ChEBI" id="CHEBI:17499"/>
        <dbReference type="ChEBI" id="CHEBI:30839"/>
        <dbReference type="ChEBI" id="CHEBI:30864"/>
    </reaction>
</comment>
<dbReference type="EC" id="1.3.-.-" evidence="9"/>
<protein>
    <recommendedName>
        <fullName evidence="9">Dihydroorotate dehydrogenase</fullName>
        <shortName evidence="9">DHOD</shortName>
        <shortName evidence="9">DHODase</shortName>
        <shortName evidence="9">DHOdehase</shortName>
        <ecNumber evidence="9">1.3.-.-</ecNumber>
    </recommendedName>
</protein>
<evidence type="ECO:0000256" key="2">
    <source>
        <dbReference type="ARBA" id="ARBA00004725"/>
    </source>
</evidence>
<dbReference type="PROSITE" id="PS00912">
    <property type="entry name" value="DHODEHASE_2"/>
    <property type="match status" value="1"/>
</dbReference>
<feature type="binding site" evidence="9">
    <location>
        <position position="20"/>
    </location>
    <ligand>
        <name>FMN</name>
        <dbReference type="ChEBI" id="CHEBI:58210"/>
    </ligand>
</feature>
<dbReference type="InterPro" id="IPR005720">
    <property type="entry name" value="Dihydroorotate_DH_cat"/>
</dbReference>
<feature type="binding site" evidence="9">
    <location>
        <position position="199"/>
    </location>
    <ligand>
        <name>FMN</name>
        <dbReference type="ChEBI" id="CHEBI:58210"/>
    </ligand>
</feature>
<evidence type="ECO:0000256" key="4">
    <source>
        <dbReference type="ARBA" id="ARBA00022490"/>
    </source>
</evidence>
<evidence type="ECO:0000256" key="1">
    <source>
        <dbReference type="ARBA" id="ARBA00004496"/>
    </source>
</evidence>
<evidence type="ECO:0000256" key="8">
    <source>
        <dbReference type="ARBA" id="ARBA00023002"/>
    </source>
</evidence>
<keyword evidence="8 9" id="KW-0560">Oxidoreductase</keyword>
<feature type="active site" description="Nucleophile" evidence="9">
    <location>
        <position position="129"/>
    </location>
</feature>
<keyword evidence="12" id="KW-1185">Reference proteome</keyword>
<sequence length="312" mass="32885">MNLKVFVAGLQLKNPVMTASGTFGYGLEYAEFFDLSRLGGIVVKGLSVKPSQGNPPPRIWETSCGMLNSIGLQNIGIPAFVRDRLPLLRRYDTRIIVNFFGDTIADFAEGAAMLNDAVGVDALELNVSCPNKDASQVRPGAIKNWSAFGTNPVVLAEVVGQVRRATSLPLIVKLSPNVTDITEMARVAVDAGADALSLINTLTGMAIDIETRRPRLSNIVGGLSGPAIKPVALRMLWQVHRALPAVPLIGMGGVMTGADAIEFILAGATAVAIGTANFVNPQAALHVIDGIEQYMAGHDIANVNDLVGCVAC</sequence>
<evidence type="ECO:0000259" key="10">
    <source>
        <dbReference type="Pfam" id="PF01180"/>
    </source>
</evidence>
<dbReference type="InterPro" id="IPR001295">
    <property type="entry name" value="Dihydroorotate_DH_CS"/>
</dbReference>
<gene>
    <name evidence="9" type="primary">pyrD</name>
    <name evidence="11" type="ORF">HWQ67_07540</name>
</gene>
<comment type="cofactor">
    <cofactor evidence="9">
        <name>FMN</name>
        <dbReference type="ChEBI" id="CHEBI:58210"/>
    </cofactor>
    <text evidence="9">Binds 1 FMN per subunit.</text>
</comment>
<evidence type="ECO:0000313" key="11">
    <source>
        <dbReference type="EMBL" id="MBV6341435.1"/>
    </source>
</evidence>
<feature type="binding site" evidence="9">
    <location>
        <begin position="200"/>
        <end position="201"/>
    </location>
    <ligand>
        <name>substrate</name>
    </ligand>
</feature>
<evidence type="ECO:0000313" key="12">
    <source>
        <dbReference type="Proteomes" id="UP001196980"/>
    </source>
</evidence>
<evidence type="ECO:0000256" key="5">
    <source>
        <dbReference type="ARBA" id="ARBA00022630"/>
    </source>
</evidence>
<comment type="subcellular location">
    <subcellularLocation>
        <location evidence="1 9">Cytoplasm</location>
    </subcellularLocation>
</comment>
<feature type="binding site" evidence="9">
    <location>
        <position position="225"/>
    </location>
    <ligand>
        <name>FMN</name>
        <dbReference type="ChEBI" id="CHEBI:58210"/>
    </ligand>
</feature>
<dbReference type="CDD" id="cd04740">
    <property type="entry name" value="DHOD_1B_like"/>
    <property type="match status" value="1"/>
</dbReference>
<comment type="caution">
    <text evidence="11">The sequence shown here is derived from an EMBL/GenBank/DDBJ whole genome shotgun (WGS) entry which is preliminary data.</text>
</comment>
<keyword evidence="4 9" id="KW-0963">Cytoplasm</keyword>
<feature type="binding site" evidence="9">
    <location>
        <position position="173"/>
    </location>
    <ligand>
        <name>FMN</name>
        <dbReference type="ChEBI" id="CHEBI:58210"/>
    </ligand>
</feature>
<feature type="binding site" evidence="9">
    <location>
        <position position="98"/>
    </location>
    <ligand>
        <name>FMN</name>
        <dbReference type="ChEBI" id="CHEBI:58210"/>
    </ligand>
</feature>
<dbReference type="RefSeq" id="WP_218252070.1">
    <property type="nucleotide sequence ID" value="NZ_JABXWD010000107.1"/>
</dbReference>
<accession>A0ABS6RXT2</accession>
<proteinExistence type="inferred from homology"/>
<dbReference type="InterPro" id="IPR024920">
    <property type="entry name" value="Dihydroorotate_DH_1"/>
</dbReference>
<feature type="binding site" evidence="9">
    <location>
        <position position="126"/>
    </location>
    <ligand>
        <name>substrate</name>
    </ligand>
</feature>
<dbReference type="InterPro" id="IPR013785">
    <property type="entry name" value="Aldolase_TIM"/>
</dbReference>
<evidence type="ECO:0000256" key="7">
    <source>
        <dbReference type="ARBA" id="ARBA00022975"/>
    </source>
</evidence>
<feature type="binding site" evidence="9">
    <location>
        <begin position="68"/>
        <end position="72"/>
    </location>
    <ligand>
        <name>substrate</name>
    </ligand>
</feature>
<dbReference type="PANTHER" id="PTHR48109:SF1">
    <property type="entry name" value="DIHYDROOROTATE DEHYDROGENASE (FUMARATE)"/>
    <property type="match status" value="1"/>
</dbReference>
<dbReference type="InterPro" id="IPR049622">
    <property type="entry name" value="Dihydroorotate_DH_I"/>
</dbReference>
<dbReference type="EMBL" id="JABXWD010000107">
    <property type="protein sequence ID" value="MBV6341435.1"/>
    <property type="molecule type" value="Genomic_DNA"/>
</dbReference>
<evidence type="ECO:0000256" key="6">
    <source>
        <dbReference type="ARBA" id="ARBA00022643"/>
    </source>
</evidence>